<accession>A0A0E9VQZ5</accession>
<sequence>MIFTGDRFGSLPVSKVFD</sequence>
<reference evidence="1" key="2">
    <citation type="journal article" date="2015" name="Fish Shellfish Immunol.">
        <title>Early steps in the European eel (Anguilla anguilla)-Vibrio vulnificus interaction in the gills: Role of the RtxA13 toxin.</title>
        <authorList>
            <person name="Callol A."/>
            <person name="Pajuelo D."/>
            <person name="Ebbesson L."/>
            <person name="Teles M."/>
            <person name="MacKenzie S."/>
            <person name="Amaro C."/>
        </authorList>
    </citation>
    <scope>NUCLEOTIDE SEQUENCE</scope>
</reference>
<reference evidence="1" key="1">
    <citation type="submission" date="2014-11" db="EMBL/GenBank/DDBJ databases">
        <authorList>
            <person name="Amaro Gonzalez C."/>
        </authorList>
    </citation>
    <scope>NUCLEOTIDE SEQUENCE</scope>
</reference>
<name>A0A0E9VQZ5_ANGAN</name>
<dbReference type="AlphaFoldDB" id="A0A0E9VQZ5"/>
<dbReference type="EMBL" id="GBXM01028869">
    <property type="protein sequence ID" value="JAH79708.1"/>
    <property type="molecule type" value="Transcribed_RNA"/>
</dbReference>
<evidence type="ECO:0000313" key="1">
    <source>
        <dbReference type="EMBL" id="JAH79708.1"/>
    </source>
</evidence>
<proteinExistence type="predicted"/>
<organism evidence="1">
    <name type="scientific">Anguilla anguilla</name>
    <name type="common">European freshwater eel</name>
    <name type="synonym">Muraena anguilla</name>
    <dbReference type="NCBI Taxonomy" id="7936"/>
    <lineage>
        <taxon>Eukaryota</taxon>
        <taxon>Metazoa</taxon>
        <taxon>Chordata</taxon>
        <taxon>Craniata</taxon>
        <taxon>Vertebrata</taxon>
        <taxon>Euteleostomi</taxon>
        <taxon>Actinopterygii</taxon>
        <taxon>Neopterygii</taxon>
        <taxon>Teleostei</taxon>
        <taxon>Anguilliformes</taxon>
        <taxon>Anguillidae</taxon>
        <taxon>Anguilla</taxon>
    </lineage>
</organism>
<protein>
    <submittedName>
        <fullName evidence="1">Uncharacterized protein</fullName>
    </submittedName>
</protein>